<comment type="caution">
    <text evidence="3">The sequence shown here is derived from an EMBL/GenBank/DDBJ whole genome shotgun (WGS) entry which is preliminary data.</text>
</comment>
<keyword evidence="1" id="KW-0175">Coiled coil</keyword>
<dbReference type="AlphaFoldDB" id="A0AAV7Z2G2"/>
<feature type="compositionally biased region" description="Basic and acidic residues" evidence="2">
    <location>
        <begin position="521"/>
        <end position="533"/>
    </location>
</feature>
<organism evidence="3 4">
    <name type="scientific">Anaeramoeba flamelloides</name>
    <dbReference type="NCBI Taxonomy" id="1746091"/>
    <lineage>
        <taxon>Eukaryota</taxon>
        <taxon>Metamonada</taxon>
        <taxon>Anaeramoebidae</taxon>
        <taxon>Anaeramoeba</taxon>
    </lineage>
</organism>
<accession>A0AAV7Z2G2</accession>
<reference evidence="3" key="1">
    <citation type="submission" date="2022-08" db="EMBL/GenBank/DDBJ databases">
        <title>Novel sulphate-reducing endosymbionts in the free-living metamonad Anaeramoeba.</title>
        <authorList>
            <person name="Jerlstrom-Hultqvist J."/>
            <person name="Cepicka I."/>
            <person name="Gallot-Lavallee L."/>
            <person name="Salas-Leiva D."/>
            <person name="Curtis B.A."/>
            <person name="Zahonova K."/>
            <person name="Pipaliya S."/>
            <person name="Dacks J."/>
            <person name="Roger A.J."/>
        </authorList>
    </citation>
    <scope>NUCLEOTIDE SEQUENCE</scope>
    <source>
        <strain evidence="3">Busselton2</strain>
    </source>
</reference>
<name>A0AAV7Z2G2_9EUKA</name>
<proteinExistence type="predicted"/>
<dbReference type="Proteomes" id="UP001146793">
    <property type="component" value="Unassembled WGS sequence"/>
</dbReference>
<feature type="region of interest" description="Disordered" evidence="2">
    <location>
        <begin position="504"/>
        <end position="547"/>
    </location>
</feature>
<evidence type="ECO:0000313" key="3">
    <source>
        <dbReference type="EMBL" id="KAJ3436063.1"/>
    </source>
</evidence>
<feature type="coiled-coil region" evidence="1">
    <location>
        <begin position="323"/>
        <end position="350"/>
    </location>
</feature>
<protein>
    <submittedName>
        <fullName evidence="3">Squamosa promoter-binding-like protein</fullName>
    </submittedName>
</protein>
<feature type="region of interest" description="Disordered" evidence="2">
    <location>
        <begin position="452"/>
        <end position="471"/>
    </location>
</feature>
<evidence type="ECO:0000313" key="4">
    <source>
        <dbReference type="Proteomes" id="UP001146793"/>
    </source>
</evidence>
<gene>
    <name evidence="3" type="ORF">M0812_18108</name>
</gene>
<evidence type="ECO:0000256" key="1">
    <source>
        <dbReference type="SAM" id="Coils"/>
    </source>
</evidence>
<sequence>MNNERNKESKKNITRIVPNFYDLQLDLAKCLYQKYSFEEKFLLDDLVNFFLSSNQKRVECQQTGGTILLQNRLLEVCQIFVQNGILIMNKPKINTPKETENHTNAKNNNLNFLGLSFSEKYSISVYWTKIFEKLFGYQFNQNDNTKMIPETTRLNKTIAMISYLTLNELQKGFDTRDQISSNSGFPKQRICVVLSILKGMGFVSESKKKRGVLIYNEKQIDVITNFCQYKNYVLKLRRRRRELCKKGDQLLKRLNKQIKSQKTNSRKNNSYKRFESLNKKLKKFLLKEEKYVIDLKDENLKTPKLKEQKSIINNVNNSRYIKKKTTTTKKKKLEHNSKNLKSKIKKIKINQKPKIQTTIKSQGNIIIKNNPKLLSQKTIEENNTFEAPKIKKNYPNHHMMTVPVPAQLPSIQMPAQEMKIKKEQQSDPFIDFLHNNHNHNQNQNQNKNKKFIQQQNHQPQRKQKQRQLQQQKQFEQQKQFQQLQFQQFQFQQLQQFQQFQQQKFQQQQKHKQNDIKNLNYKNDHQLKNNDKKNNTTKPTQYGWRNPYTNTQDYRFSSSMEKNQNIEEKIDRLKFRNTPSPFFYNGISPTPYFNYSPFPSVLNPTPNQGFDPMYFRTPSPMATNAMDLALLINQNNTTPTPTPMFINRNTNFTPNLSATKNTSQRQPIKFQNEGTQVSDLLKQQLIRINHQQELQKQQQQLFFQKRQQQQQQLQLKQQLSSFKKTHKNKDTQQNITLQKNTNSNNNATTNPNTTTYINTNTATNIQIKPNIDSEKVHPKFIPQLSEEWFN</sequence>
<dbReference type="EMBL" id="JANTQA010000036">
    <property type="protein sequence ID" value="KAJ3436063.1"/>
    <property type="molecule type" value="Genomic_DNA"/>
</dbReference>
<evidence type="ECO:0000256" key="2">
    <source>
        <dbReference type="SAM" id="MobiDB-lite"/>
    </source>
</evidence>